<comment type="catalytic activity">
    <reaction evidence="7">
        <text>a lipid X + a UDP-2-N,3-O-bis[(3R)-3-hydroxyacyl]-alpha-D-glucosamine = a lipid A disaccharide + UDP + H(+)</text>
        <dbReference type="Rhea" id="RHEA:67828"/>
        <dbReference type="ChEBI" id="CHEBI:15378"/>
        <dbReference type="ChEBI" id="CHEBI:58223"/>
        <dbReference type="ChEBI" id="CHEBI:137748"/>
        <dbReference type="ChEBI" id="CHEBI:176338"/>
        <dbReference type="ChEBI" id="CHEBI:176343"/>
        <dbReference type="EC" id="2.4.1.182"/>
    </reaction>
</comment>
<evidence type="ECO:0000256" key="7">
    <source>
        <dbReference type="ARBA" id="ARBA00048975"/>
    </source>
</evidence>
<reference evidence="8" key="1">
    <citation type="journal article" date="2013" name="Environ. Microbiol.">
        <title>Microbiota from the distal guts of lean and obese adolescents exhibit partial functional redundancy besides clear differences in community structure.</title>
        <authorList>
            <person name="Ferrer M."/>
            <person name="Ruiz A."/>
            <person name="Lanza F."/>
            <person name="Haange S.B."/>
            <person name="Oberbach A."/>
            <person name="Till H."/>
            <person name="Bargiela R."/>
            <person name="Campoy C."/>
            <person name="Segura M.T."/>
            <person name="Richter M."/>
            <person name="von Bergen M."/>
            <person name="Seifert J."/>
            <person name="Suarez A."/>
        </authorList>
    </citation>
    <scope>NUCLEOTIDE SEQUENCE</scope>
</reference>
<dbReference type="SUPFAM" id="SSF53756">
    <property type="entry name" value="UDP-Glycosyltransferase/glycogen phosphorylase"/>
    <property type="match status" value="1"/>
</dbReference>
<dbReference type="AlphaFoldDB" id="K1SH96"/>
<evidence type="ECO:0000256" key="4">
    <source>
        <dbReference type="ARBA" id="ARBA00022676"/>
    </source>
</evidence>
<evidence type="ECO:0000256" key="3">
    <source>
        <dbReference type="ARBA" id="ARBA00022556"/>
    </source>
</evidence>
<sequence length="176" mass="19788">MIEVAERFEDYQMVLAGAPSIDDAYYEKFIKGTPVKLVRNKTYPLLSHATAALVTSGTATLETALFDVPQVVCYETPVPHLIRFGFKHIIKVKFISLVNLIANKEIVPEMLADRFTVDGIANELYQILPGEPGRDKMLAEYQEVRTQLGDKVAPDEAAGIMFDLLVKRREMLLRMA</sequence>
<dbReference type="PANTHER" id="PTHR30372:SF4">
    <property type="entry name" value="LIPID-A-DISACCHARIDE SYNTHASE, MITOCHONDRIAL-RELATED"/>
    <property type="match status" value="1"/>
</dbReference>
<dbReference type="InterPro" id="IPR003835">
    <property type="entry name" value="Glyco_trans_19"/>
</dbReference>
<proteinExistence type="predicted"/>
<dbReference type="EMBL" id="AJWZ01008810">
    <property type="protein sequence ID" value="EKC53085.1"/>
    <property type="molecule type" value="Genomic_DNA"/>
</dbReference>
<keyword evidence="5" id="KW-0808">Transferase</keyword>
<feature type="non-terminal residue" evidence="8">
    <location>
        <position position="176"/>
    </location>
</feature>
<evidence type="ECO:0000313" key="8">
    <source>
        <dbReference type="EMBL" id="EKC53085.1"/>
    </source>
</evidence>
<dbReference type="Pfam" id="PF02684">
    <property type="entry name" value="LpxB"/>
    <property type="match status" value="1"/>
</dbReference>
<organism evidence="8">
    <name type="scientific">human gut metagenome</name>
    <dbReference type="NCBI Taxonomy" id="408170"/>
    <lineage>
        <taxon>unclassified sequences</taxon>
        <taxon>metagenomes</taxon>
        <taxon>organismal metagenomes</taxon>
    </lineage>
</organism>
<dbReference type="GO" id="GO:0016020">
    <property type="term" value="C:membrane"/>
    <property type="evidence" value="ECO:0007669"/>
    <property type="project" value="GOC"/>
</dbReference>
<dbReference type="GO" id="GO:0008915">
    <property type="term" value="F:lipid-A-disaccharide synthase activity"/>
    <property type="evidence" value="ECO:0007669"/>
    <property type="project" value="UniProtKB-EC"/>
</dbReference>
<name>K1SH96_9ZZZZ</name>
<keyword evidence="6" id="KW-0443">Lipid metabolism</keyword>
<dbReference type="EC" id="2.4.1.182" evidence="1"/>
<comment type="caution">
    <text evidence="8">The sequence shown here is derived from an EMBL/GenBank/DDBJ whole genome shotgun (WGS) entry which is preliminary data.</text>
</comment>
<keyword evidence="3" id="KW-0441">Lipid A biosynthesis</keyword>
<evidence type="ECO:0000256" key="6">
    <source>
        <dbReference type="ARBA" id="ARBA00023098"/>
    </source>
</evidence>
<protein>
    <recommendedName>
        <fullName evidence="1">lipid-A-disaccharide synthase</fullName>
        <ecNumber evidence="1">2.4.1.182</ecNumber>
    </recommendedName>
</protein>
<gene>
    <name evidence="8" type="ORF">OBE_12772</name>
</gene>
<evidence type="ECO:0000256" key="1">
    <source>
        <dbReference type="ARBA" id="ARBA00012687"/>
    </source>
</evidence>
<dbReference type="GO" id="GO:0009245">
    <property type="term" value="P:lipid A biosynthetic process"/>
    <property type="evidence" value="ECO:0007669"/>
    <property type="project" value="UniProtKB-KW"/>
</dbReference>
<dbReference type="PANTHER" id="PTHR30372">
    <property type="entry name" value="LIPID-A-DISACCHARIDE SYNTHASE"/>
    <property type="match status" value="1"/>
</dbReference>
<dbReference type="GO" id="GO:0005543">
    <property type="term" value="F:phospholipid binding"/>
    <property type="evidence" value="ECO:0007669"/>
    <property type="project" value="TreeGrafter"/>
</dbReference>
<accession>K1SH96</accession>
<evidence type="ECO:0000256" key="2">
    <source>
        <dbReference type="ARBA" id="ARBA00022516"/>
    </source>
</evidence>
<keyword evidence="2" id="KW-0444">Lipid biosynthesis</keyword>
<evidence type="ECO:0000256" key="5">
    <source>
        <dbReference type="ARBA" id="ARBA00022679"/>
    </source>
</evidence>
<keyword evidence="4" id="KW-0328">Glycosyltransferase</keyword>